<dbReference type="Pfam" id="PF07653">
    <property type="entry name" value="SH3_2"/>
    <property type="match status" value="2"/>
</dbReference>
<organism evidence="8 9">
    <name type="scientific">Anaeramoeba flamelloides</name>
    <dbReference type="NCBI Taxonomy" id="1746091"/>
    <lineage>
        <taxon>Eukaryota</taxon>
        <taxon>Metamonada</taxon>
        <taxon>Anaeramoebidae</taxon>
        <taxon>Anaeramoeba</taxon>
    </lineage>
</organism>
<dbReference type="Gene3D" id="2.30.30.40">
    <property type="entry name" value="SH3 Domains"/>
    <property type="match status" value="2"/>
</dbReference>
<feature type="domain" description="PH" evidence="6">
    <location>
        <begin position="1454"/>
        <end position="1555"/>
    </location>
</feature>
<dbReference type="EMBL" id="JANTQA010000033">
    <property type="protein sequence ID" value="KAJ3437774.1"/>
    <property type="molecule type" value="Genomic_DNA"/>
</dbReference>
<dbReference type="InterPro" id="IPR036028">
    <property type="entry name" value="SH3-like_dom_sf"/>
</dbReference>
<dbReference type="SUPFAM" id="SSF50044">
    <property type="entry name" value="SH3-domain"/>
    <property type="match status" value="1"/>
</dbReference>
<feature type="domain" description="SH3" evidence="5">
    <location>
        <begin position="1323"/>
        <end position="1383"/>
    </location>
</feature>
<dbReference type="SUPFAM" id="SSF48350">
    <property type="entry name" value="GTPase activation domain, GAP"/>
    <property type="match status" value="1"/>
</dbReference>
<feature type="region of interest" description="Disordered" evidence="4">
    <location>
        <begin position="209"/>
        <end position="251"/>
    </location>
</feature>
<sequence length="2516" mass="297927">MQSRQIKSALPKSFKINTVYLQKEIVNLIQQLPKDVGMKKLKKKKTTSDFVLKSPPKNLPFIPISQQGWLVKIGRANGRWQKRYFMLQDLTLSFDKSQEVVLISQNQMGTIPIPQIKSVKKAQKVYDRSFSFCVLQENKINVMQAACAEEMEDWITSLRVSRLFLDVALRPTSDKDRAIITKLLNLLDILEKNNLVQIQTFNKILSENTQQGRKPPYGHGRNFSDLKSSTKRASTSSSTSQPTRKRRATKSNESLRLQYSYKLLLKIQKGCEEWKTLLRFKLLFISPLTISLPVRWVGISICNSQKEIIEKRETIRLKKNTIVHVIDDSEENLWIGQVKNKTGWFKKENILLMEIENDKQIFDPCYSQIEDPNVENQQIFILTRDKQKQIPFHYQFNKSFYGLLTQISKKKNRIKKIHKNGLFYLSNYQFHQFTSKDNTIVNQILEITDLNSVTNSEARTNKQWSFELKTKYQQSIFLTANSKETYNQWVNLLQILKNITCLIEPIEEEEEQIGTNQLKLLNTLHYIDNLLERKSNKLKLLKHKYNTNYKDELTVLESTKVESKNKVVYQCLPGLSLNSKIVLVKNNINKINNFKDNLLSIYARINFPYIKDKEVAYSILENNKINQNKVNELIFKKFQWFKLIKEIDENYLQVESGEQIGYAARKKIKIIQVAKYFDVFVNKDHRTKNNTTTNDNDNDDDNDNVKNIINKKNDVINKNELRLNLIEEIEIAEKNGLSYPVYQEGFVYFQLKSNKVVKKWSILKSWILIFYESKNSLKPTHIYDLRQIGQLIRLFPTFNTTKKEREKEQEKQKIEIVFKGSNVSMIFRPVDSKQFLDWFHQIKASKNFYYFLQPLTLADNKQERIKHLFVLIDWIRSQINQNTNTYTDNNTNNNNKNKNYYNNNNNNNNKNNNNCNKIEKEKIEKKIKNLNVWKKKVLKIITRLIISEPNDFQMRAIAIKDFDPKREFELIEKKKTTKNVFLKEWLGFNKNDILLVLRKPESGVLSAEFKHRKGYVLESFVDLVIPSYSKVLKEKEIQNNKINLNTIQKKTRNHYLKILNKGNNESKKLNPIAKKDKIELQDSLPIFIEGGILKKCVTKNRNDKQWAFTSLVIINWNLLTIAKDKKIIKKYNLSSLISIDIFKIKELNYHVIVTFNDEELIFLINSSSQYEKWNNYFQIIQVIKYLLSPLNEQDFGIYKDKYLQIIQWLENEIANQSILCSELSIIFSDLIEEENKTNPNDINSSSGSKSSSSNNNNTNNSNTTNNNSNSNNNNNENNENKENENIKKIKKKINENQKWINFLRLWRQYIVSRLCLLKYGKNDLRKRVFCLSDYQKENNNELDFKENEFLLLLNSNGSTWLVENEKTKKKGKIPANKVQIINPKFGSDFKKIIYSIDQNNRELENLFTNNNFSETEKFFNDYLHFLPNKKEEKILTKKILKYWKINPDHILNFPIYYSSYIQRNFTSKVKKKGKRYALLIGYFLILYDNEEKENIKKIYDLRNFQFINLDSNSNNKKHNKEFYFTITTTTFKKKFSVKSQKIFEEWIFYFKGLKYFLNFLKNNNNNNNNNNHNNNNTNKNKNNTIGSGGGGDKKRRRSSNNNNEMFQISKLEIILDWLQLNKKKMIEQNYTNKSLIEFYNDYDDNSDKKEIENKRQAIKKKINLCNLWIKRILIKLINFKFSNNSAKSNNNNCKLTNEIIGYCFAIKSSKQQFRKSQKLKNFKMLKKNDQFRQNMQSNNNRNNALSNLLKYEIGDYFHLTEKRETIKEKNLIQVNRINSQGKIELKKNTGLVYKENFIIIYLNELNENFFFDFNKLFNITNHLSTRKSKKLLKLDPPIFKQGFLYYYKIGKINNKFQKCFIKLSGYNLEIYNNKFEKQPQKTINLFTQIYIQSTENQTMEFLNSIKSNKLFLQNCFQILIGNDNYIFASTELLTKSEWCDLLLMVNNFHTFQSIPKKQDYQPKIYIRIYYQIVIWIENKILNLHEQQNGLENMFKVYNQNSIQGNQVLESLEKEMRENEKIINELQFWRFNVLAKCLRIYIENDEDNGPRARMKINYTSTKDNISLKKHDWINIPKDSNLNSDRVTLEKDSKEFKINKADVDIIFPSDPQKIQTTENDDDENSRNKKYNKKNEKVDQNKKHSNKILSNIVNLEINKLKTKLRDLIYYDKELKLIKTIISNLDITQLDLFSKSIVPILEIKKWNLPILQYLIEEQVNLTSEETTLFRGNSLATKMLSFFSNSIAKEFLKRSISGVVVEIINCNKSFEISERKLNENDNLQENKKTLLHFAEKMINSIYNSDQYCPLIIRNLCWKLYSTTCKKFPNSKYIVLAGFIFLRFISPAIFVPEKMGITDLIPNRESRRGLILISKIIQNIANQKQFKEEEMYFLNDFVEQNSVKVQQYMEFLIQPCFLSKTITSKKEIIYIGEKNDKHYVCFGNTLNINNIIQMPKNKIDFSSKNFNYQLESFQVNDEQLDEALEKIFKFLQYQPFNEKILNDLAGEHLLIEKFSDIFQNEN</sequence>
<feature type="domain" description="Ras-GAP" evidence="7">
    <location>
        <begin position="2185"/>
        <end position="2376"/>
    </location>
</feature>
<feature type="compositionally biased region" description="Low complexity" evidence="4">
    <location>
        <begin position="231"/>
        <end position="242"/>
    </location>
</feature>
<dbReference type="Pfam" id="PF00169">
    <property type="entry name" value="PH"/>
    <property type="match status" value="1"/>
</dbReference>
<dbReference type="InterPro" id="IPR039360">
    <property type="entry name" value="Ras_GTPase"/>
</dbReference>
<proteinExistence type="predicted"/>
<dbReference type="SMART" id="SM00326">
    <property type="entry name" value="SH3"/>
    <property type="match status" value="3"/>
</dbReference>
<dbReference type="InterPro" id="IPR001849">
    <property type="entry name" value="PH_domain"/>
</dbReference>
<dbReference type="SMART" id="SM00323">
    <property type="entry name" value="RasGAP"/>
    <property type="match status" value="1"/>
</dbReference>
<feature type="region of interest" description="Disordered" evidence="4">
    <location>
        <begin position="1566"/>
        <end position="1602"/>
    </location>
</feature>
<comment type="caution">
    <text evidence="8">The sequence shown here is derived from an EMBL/GenBank/DDBJ whole genome shotgun (WGS) entry which is preliminary data.</text>
</comment>
<dbReference type="Pfam" id="PF00616">
    <property type="entry name" value="RasGAP"/>
    <property type="match status" value="1"/>
</dbReference>
<evidence type="ECO:0000313" key="8">
    <source>
        <dbReference type="EMBL" id="KAJ3437774.1"/>
    </source>
</evidence>
<dbReference type="PROSITE" id="PS50018">
    <property type="entry name" value="RAS_GTPASE_ACTIV_2"/>
    <property type="match status" value="1"/>
</dbReference>
<keyword evidence="1 3" id="KW-0728">SH3 domain</keyword>
<evidence type="ECO:0000256" key="2">
    <source>
        <dbReference type="ARBA" id="ARBA00022468"/>
    </source>
</evidence>
<reference evidence="8" key="1">
    <citation type="submission" date="2022-08" db="EMBL/GenBank/DDBJ databases">
        <title>Novel sulphate-reducing endosymbionts in the free-living metamonad Anaeramoeba.</title>
        <authorList>
            <person name="Jerlstrom-Hultqvist J."/>
            <person name="Cepicka I."/>
            <person name="Gallot-Lavallee L."/>
            <person name="Salas-Leiva D."/>
            <person name="Curtis B.A."/>
            <person name="Zahonova K."/>
            <person name="Pipaliya S."/>
            <person name="Dacks J."/>
            <person name="Roger A.J."/>
        </authorList>
    </citation>
    <scope>NUCLEOTIDE SEQUENCE</scope>
    <source>
        <strain evidence="8">Busselton2</strain>
    </source>
</reference>
<keyword evidence="2" id="KW-0343">GTPase activation</keyword>
<evidence type="ECO:0000259" key="7">
    <source>
        <dbReference type="PROSITE" id="PS50018"/>
    </source>
</evidence>
<evidence type="ECO:0000256" key="4">
    <source>
        <dbReference type="SAM" id="MobiDB-lite"/>
    </source>
</evidence>
<feature type="domain" description="PH" evidence="6">
    <location>
        <begin position="397"/>
        <end position="498"/>
    </location>
</feature>
<dbReference type="InterPro" id="IPR001936">
    <property type="entry name" value="RasGAP_dom"/>
</dbReference>
<dbReference type="GO" id="GO:0005096">
    <property type="term" value="F:GTPase activator activity"/>
    <property type="evidence" value="ECO:0007669"/>
    <property type="project" value="UniProtKB-KW"/>
</dbReference>
<feature type="compositionally biased region" description="Low complexity" evidence="4">
    <location>
        <begin position="1566"/>
        <end position="1583"/>
    </location>
</feature>
<feature type="compositionally biased region" description="Basic and acidic residues" evidence="4">
    <location>
        <begin position="2130"/>
        <end position="2139"/>
    </location>
</feature>
<feature type="region of interest" description="Disordered" evidence="4">
    <location>
        <begin position="2110"/>
        <end position="2140"/>
    </location>
</feature>
<dbReference type="Proteomes" id="UP001146793">
    <property type="component" value="Unassembled WGS sequence"/>
</dbReference>
<dbReference type="SMART" id="SM00233">
    <property type="entry name" value="PH"/>
    <property type="match status" value="6"/>
</dbReference>
<dbReference type="PANTHER" id="PTHR10194">
    <property type="entry name" value="RAS GTPASE-ACTIVATING PROTEINS"/>
    <property type="match status" value="1"/>
</dbReference>
<feature type="region of interest" description="Disordered" evidence="4">
    <location>
        <begin position="1237"/>
        <end position="1281"/>
    </location>
</feature>
<protein>
    <submittedName>
        <fullName evidence="8">Neurofibromin</fullName>
    </submittedName>
</protein>
<dbReference type="InterPro" id="IPR001452">
    <property type="entry name" value="SH3_domain"/>
</dbReference>
<name>A0AAV7Z7G9_9EUKA</name>
<feature type="domain" description="PH" evidence="6">
    <location>
        <begin position="63"/>
        <end position="163"/>
    </location>
</feature>
<dbReference type="Gene3D" id="2.30.29.30">
    <property type="entry name" value="Pleckstrin-homology domain (PH domain)/Phosphotyrosine-binding domain (PTB)"/>
    <property type="match status" value="4"/>
</dbReference>
<evidence type="ECO:0000259" key="6">
    <source>
        <dbReference type="PROSITE" id="PS50003"/>
    </source>
</evidence>
<feature type="domain" description="PH" evidence="6">
    <location>
        <begin position="1837"/>
        <end position="1947"/>
    </location>
</feature>
<dbReference type="PROSITE" id="PS50002">
    <property type="entry name" value="SH3"/>
    <property type="match status" value="1"/>
</dbReference>
<feature type="region of interest" description="Disordered" evidence="4">
    <location>
        <begin position="883"/>
        <end position="913"/>
    </location>
</feature>
<dbReference type="SUPFAM" id="SSF50729">
    <property type="entry name" value="PH domain-like"/>
    <property type="match status" value="5"/>
</dbReference>
<feature type="compositionally biased region" description="Low complexity" evidence="4">
    <location>
        <begin position="1243"/>
        <end position="1277"/>
    </location>
</feature>
<dbReference type="InterPro" id="IPR008936">
    <property type="entry name" value="Rho_GTPase_activation_prot"/>
</dbReference>
<dbReference type="PROSITE" id="PS50003">
    <property type="entry name" value="PH_DOMAIN"/>
    <property type="match status" value="4"/>
</dbReference>
<evidence type="ECO:0000313" key="9">
    <source>
        <dbReference type="Proteomes" id="UP001146793"/>
    </source>
</evidence>
<evidence type="ECO:0000256" key="1">
    <source>
        <dbReference type="ARBA" id="ARBA00022443"/>
    </source>
</evidence>
<dbReference type="Gene3D" id="1.10.506.10">
    <property type="entry name" value="GTPase Activation - p120gap, domain 1"/>
    <property type="match status" value="1"/>
</dbReference>
<dbReference type="InterPro" id="IPR011993">
    <property type="entry name" value="PH-like_dom_sf"/>
</dbReference>
<accession>A0AAV7Z7G9</accession>
<evidence type="ECO:0000259" key="5">
    <source>
        <dbReference type="PROSITE" id="PS50002"/>
    </source>
</evidence>
<evidence type="ECO:0000256" key="3">
    <source>
        <dbReference type="PROSITE-ProRule" id="PRU00192"/>
    </source>
</evidence>
<gene>
    <name evidence="8" type="ORF">M0812_16943</name>
</gene>